<dbReference type="Proteomes" id="UP000694565">
    <property type="component" value="Unplaced"/>
</dbReference>
<reference evidence="1" key="2">
    <citation type="submission" date="2025-09" db="UniProtKB">
        <authorList>
            <consortium name="Ensembl"/>
        </authorList>
    </citation>
    <scope>IDENTIFICATION</scope>
</reference>
<sequence length="135" mass="14103">MLYCPRETGSHTRAGCHINDGGAGCHINDGGPGCHINDGGAGCHINDGGAGCHINDGGAGCHINDGGPGCHINDGGAGSGCHINDGGSDPTFIEYAHQRLQTRPQIKNHQSYLTSHYSACFINWFELLLLRSHAL</sequence>
<dbReference type="AlphaFoldDB" id="A0A8C3FYB3"/>
<evidence type="ECO:0000313" key="2">
    <source>
        <dbReference type="Proteomes" id="UP000694565"/>
    </source>
</evidence>
<evidence type="ECO:0000313" key="1">
    <source>
        <dbReference type="Ensembl" id="ENSCLMP00005023290.1"/>
    </source>
</evidence>
<reference evidence="1" key="1">
    <citation type="submission" date="2025-08" db="UniProtKB">
        <authorList>
            <consortium name="Ensembl"/>
        </authorList>
    </citation>
    <scope>IDENTIFICATION</scope>
</reference>
<proteinExistence type="predicted"/>
<name>A0A8C3FYB3_CYCLU</name>
<accession>A0A8C3FYB3</accession>
<dbReference type="Ensembl" id="ENSCLMT00005024384.1">
    <property type="protein sequence ID" value="ENSCLMP00005023290.1"/>
    <property type="gene ID" value="ENSCLMG00005011572.1"/>
</dbReference>
<protein>
    <submittedName>
        <fullName evidence="1">Uncharacterized protein</fullName>
    </submittedName>
</protein>
<organism evidence="1 2">
    <name type="scientific">Cyclopterus lumpus</name>
    <name type="common">Lumpsucker</name>
    <dbReference type="NCBI Taxonomy" id="8103"/>
    <lineage>
        <taxon>Eukaryota</taxon>
        <taxon>Metazoa</taxon>
        <taxon>Chordata</taxon>
        <taxon>Craniata</taxon>
        <taxon>Vertebrata</taxon>
        <taxon>Euteleostomi</taxon>
        <taxon>Actinopterygii</taxon>
        <taxon>Neopterygii</taxon>
        <taxon>Teleostei</taxon>
        <taxon>Neoteleostei</taxon>
        <taxon>Acanthomorphata</taxon>
        <taxon>Eupercaria</taxon>
        <taxon>Perciformes</taxon>
        <taxon>Cottioidei</taxon>
        <taxon>Cottales</taxon>
        <taxon>Cyclopteridae</taxon>
        <taxon>Cyclopterus</taxon>
    </lineage>
</organism>
<keyword evidence="2" id="KW-1185">Reference proteome</keyword>